<sequence length="253" mass="29423">MLHKSDLIILDACRYDLFKSANILEGKLQRFHSRGSHTGEFIQQNFKNGSFRDVVYVSSNPNPASEADAEFAAVEEVWKTGWDDDLHTVPPKEMVDETIRAEERYPNKRLISHFLQPHYPWIGPKGQEFMSKNGYRSQNRDDHIWIQLENGKLTKEQIWEVYEENLRITLPYIRDLSDSLSGKTVITSDHGNAFGEWEVYGHPPGAYIDPLVQVPWLELPYDKRKKIRTTEEGVKFSDEQLPTEQLRDPGYVE</sequence>
<accession>A0A830EP08</accession>
<keyword evidence="3" id="KW-1185">Reference proteome</keyword>
<dbReference type="Proteomes" id="UP000653099">
    <property type="component" value="Unassembled WGS sequence"/>
</dbReference>
<feature type="region of interest" description="Disordered" evidence="1">
    <location>
        <begin position="233"/>
        <end position="253"/>
    </location>
</feature>
<evidence type="ECO:0000313" key="3">
    <source>
        <dbReference type="Proteomes" id="UP000653099"/>
    </source>
</evidence>
<dbReference type="EMBL" id="BMOC01000001">
    <property type="protein sequence ID" value="GGI95804.1"/>
    <property type="molecule type" value="Genomic_DNA"/>
</dbReference>
<evidence type="ECO:0000313" key="2">
    <source>
        <dbReference type="EMBL" id="GGI95804.1"/>
    </source>
</evidence>
<reference evidence="2" key="2">
    <citation type="submission" date="2020-09" db="EMBL/GenBank/DDBJ databases">
        <authorList>
            <person name="Sun Q."/>
            <person name="Ohkuma M."/>
        </authorList>
    </citation>
    <scope>NUCLEOTIDE SEQUENCE</scope>
    <source>
        <strain evidence="2">JCM 14359</strain>
    </source>
</reference>
<gene>
    <name evidence="2" type="ORF">GCM10008995_02310</name>
</gene>
<comment type="caution">
    <text evidence="2">The sequence shown here is derived from an EMBL/GenBank/DDBJ whole genome shotgun (WGS) entry which is preliminary data.</text>
</comment>
<dbReference type="SUPFAM" id="SSF53649">
    <property type="entry name" value="Alkaline phosphatase-like"/>
    <property type="match status" value="1"/>
</dbReference>
<protein>
    <recommendedName>
        <fullName evidence="4">Sulfatase N-terminal domain-containing protein</fullName>
    </recommendedName>
</protein>
<dbReference type="AlphaFoldDB" id="A0A830EP08"/>
<reference evidence="2" key="1">
    <citation type="journal article" date="2014" name="Int. J. Syst. Evol. Microbiol.">
        <title>Complete genome sequence of Corynebacterium casei LMG S-19264T (=DSM 44701T), isolated from a smear-ripened cheese.</title>
        <authorList>
            <consortium name="US DOE Joint Genome Institute (JGI-PGF)"/>
            <person name="Walter F."/>
            <person name="Albersmeier A."/>
            <person name="Kalinowski J."/>
            <person name="Ruckert C."/>
        </authorList>
    </citation>
    <scope>NUCLEOTIDE SEQUENCE</scope>
    <source>
        <strain evidence="2">JCM 14359</strain>
    </source>
</reference>
<organism evidence="2 3">
    <name type="scientific">Halobellus salinus</name>
    <dbReference type="NCBI Taxonomy" id="931585"/>
    <lineage>
        <taxon>Archaea</taxon>
        <taxon>Methanobacteriati</taxon>
        <taxon>Methanobacteriota</taxon>
        <taxon>Stenosarchaea group</taxon>
        <taxon>Halobacteria</taxon>
        <taxon>Halobacteriales</taxon>
        <taxon>Haloferacaceae</taxon>
        <taxon>Halobellus</taxon>
    </lineage>
</organism>
<evidence type="ECO:0008006" key="4">
    <source>
        <dbReference type="Google" id="ProtNLM"/>
    </source>
</evidence>
<dbReference type="InterPro" id="IPR017850">
    <property type="entry name" value="Alkaline_phosphatase_core_sf"/>
</dbReference>
<proteinExistence type="predicted"/>
<name>A0A830EP08_9EURY</name>
<dbReference type="OrthoDB" id="100846at2157"/>
<dbReference type="RefSeq" id="WP_188785544.1">
    <property type="nucleotide sequence ID" value="NZ_BMOC01000001.1"/>
</dbReference>
<evidence type="ECO:0000256" key="1">
    <source>
        <dbReference type="SAM" id="MobiDB-lite"/>
    </source>
</evidence>
<dbReference type="Gene3D" id="3.40.720.10">
    <property type="entry name" value="Alkaline Phosphatase, subunit A"/>
    <property type="match status" value="1"/>
</dbReference>